<evidence type="ECO:0000313" key="1">
    <source>
        <dbReference type="EMBL" id="KAK9146737.1"/>
    </source>
</evidence>
<name>A0AAP0PJY0_9MAGN</name>
<gene>
    <name evidence="1" type="ORF">Sjap_006640</name>
</gene>
<sequence length="76" mass="8667">MILEPIIVGRCVDEYEKPPHLQVICHALENITLKISFPLDNGALTLMKIVIYFNGLCQIMTDVNARQRNDVNKVRS</sequence>
<protein>
    <submittedName>
        <fullName evidence="1">Uncharacterized protein</fullName>
    </submittedName>
</protein>
<dbReference type="AlphaFoldDB" id="A0AAP0PJY0"/>
<dbReference type="Proteomes" id="UP001417504">
    <property type="component" value="Unassembled WGS sequence"/>
</dbReference>
<accession>A0AAP0PJY0</accession>
<keyword evidence="2" id="KW-1185">Reference proteome</keyword>
<organism evidence="1 2">
    <name type="scientific">Stephania japonica</name>
    <dbReference type="NCBI Taxonomy" id="461633"/>
    <lineage>
        <taxon>Eukaryota</taxon>
        <taxon>Viridiplantae</taxon>
        <taxon>Streptophyta</taxon>
        <taxon>Embryophyta</taxon>
        <taxon>Tracheophyta</taxon>
        <taxon>Spermatophyta</taxon>
        <taxon>Magnoliopsida</taxon>
        <taxon>Ranunculales</taxon>
        <taxon>Menispermaceae</taxon>
        <taxon>Menispermoideae</taxon>
        <taxon>Cissampelideae</taxon>
        <taxon>Stephania</taxon>
    </lineage>
</organism>
<dbReference type="EMBL" id="JBBNAE010000002">
    <property type="protein sequence ID" value="KAK9146737.1"/>
    <property type="molecule type" value="Genomic_DNA"/>
</dbReference>
<proteinExistence type="predicted"/>
<reference evidence="1 2" key="1">
    <citation type="submission" date="2024-01" db="EMBL/GenBank/DDBJ databases">
        <title>Genome assemblies of Stephania.</title>
        <authorList>
            <person name="Yang L."/>
        </authorList>
    </citation>
    <scope>NUCLEOTIDE SEQUENCE [LARGE SCALE GENOMIC DNA]</scope>
    <source>
        <strain evidence="1">QJT</strain>
        <tissue evidence="1">Leaf</tissue>
    </source>
</reference>
<evidence type="ECO:0000313" key="2">
    <source>
        <dbReference type="Proteomes" id="UP001417504"/>
    </source>
</evidence>
<comment type="caution">
    <text evidence="1">The sequence shown here is derived from an EMBL/GenBank/DDBJ whole genome shotgun (WGS) entry which is preliminary data.</text>
</comment>